<organism evidence="8 9">
    <name type="scientific">Aminobacterium colombiense (strain DSM 12261 / ALA-1)</name>
    <dbReference type="NCBI Taxonomy" id="572547"/>
    <lineage>
        <taxon>Bacteria</taxon>
        <taxon>Thermotogati</taxon>
        <taxon>Synergistota</taxon>
        <taxon>Synergistia</taxon>
        <taxon>Synergistales</taxon>
        <taxon>Aminobacteriaceae</taxon>
        <taxon>Aminobacterium</taxon>
    </lineage>
</organism>
<keyword evidence="3 7" id="KW-0808">Transferase</keyword>
<dbReference type="GO" id="GO:0004337">
    <property type="term" value="F:(2E,6E)-farnesyl diphosphate synthase activity"/>
    <property type="evidence" value="ECO:0007669"/>
    <property type="project" value="UniProtKB-EC"/>
</dbReference>
<dbReference type="SFLD" id="SFLDS00005">
    <property type="entry name" value="Isoprenoid_Synthase_Type_I"/>
    <property type="match status" value="1"/>
</dbReference>
<evidence type="ECO:0000256" key="1">
    <source>
        <dbReference type="ARBA" id="ARBA00001946"/>
    </source>
</evidence>
<dbReference type="KEGG" id="aco:Amico_0851"/>
<protein>
    <submittedName>
        <fullName evidence="8">Geranyltranstransferase</fullName>
        <ecNumber evidence="8">2.5.1.10</ecNumber>
    </submittedName>
</protein>
<dbReference type="GO" id="GO:0016114">
    <property type="term" value="P:terpenoid biosynthetic process"/>
    <property type="evidence" value="ECO:0007669"/>
    <property type="project" value="UniProtKB-ARBA"/>
</dbReference>
<dbReference type="GO" id="GO:0005737">
    <property type="term" value="C:cytoplasm"/>
    <property type="evidence" value="ECO:0007669"/>
    <property type="project" value="UniProtKB-ARBA"/>
</dbReference>
<evidence type="ECO:0000256" key="4">
    <source>
        <dbReference type="ARBA" id="ARBA00022723"/>
    </source>
</evidence>
<dbReference type="STRING" id="572547.Amico_0851"/>
<dbReference type="OrthoDB" id="9805316at2"/>
<evidence type="ECO:0000256" key="6">
    <source>
        <dbReference type="ARBA" id="ARBA00023229"/>
    </source>
</evidence>
<dbReference type="SUPFAM" id="SSF48576">
    <property type="entry name" value="Terpenoid synthases"/>
    <property type="match status" value="1"/>
</dbReference>
<comment type="similarity">
    <text evidence="2 7">Belongs to the FPP/GGPP synthase family.</text>
</comment>
<sequence length="300" mass="32326">MMNDMVKRELEKNRVWFEDHLNSLCSSRPENIPPRLWESMTYSLQAGGKRLRPILCVKAAESVGGEKEKVLPMALALEMVHTASLIHDDLPAMDNDSLRRGKPTNHMIYGDALAILAGDALLAWAFEYSLKGLMDRGVPPSSIVQALSIFAQAVGPSGICGGQVLDTDPASFTSSLSFVANIALQKTAVLLQASLVTGAILGGASQEIAGAFGKYGRHLGLAFQIVDDILDVTSSPEELGKTPGKDAAQQKITFVTQFGLEEARKMALKESKEAAESLFMLGSSAVFFQKLALSLSKRSR</sequence>
<dbReference type="Gene3D" id="1.10.600.10">
    <property type="entry name" value="Farnesyl Diphosphate Synthase"/>
    <property type="match status" value="1"/>
</dbReference>
<dbReference type="FunFam" id="1.10.600.10:FF:000001">
    <property type="entry name" value="Geranylgeranyl diphosphate synthase"/>
    <property type="match status" value="1"/>
</dbReference>
<dbReference type="PROSITE" id="PS00723">
    <property type="entry name" value="POLYPRENYL_SYNTHASE_1"/>
    <property type="match status" value="1"/>
</dbReference>
<dbReference type="EC" id="2.5.1.10" evidence="8"/>
<evidence type="ECO:0000256" key="3">
    <source>
        <dbReference type="ARBA" id="ARBA00022679"/>
    </source>
</evidence>
<dbReference type="InterPro" id="IPR033749">
    <property type="entry name" value="Polyprenyl_synt_CS"/>
</dbReference>
<dbReference type="SFLD" id="SFLDG01017">
    <property type="entry name" value="Polyprenyl_Transferase_Like"/>
    <property type="match status" value="1"/>
</dbReference>
<dbReference type="eggNOG" id="COG0142">
    <property type="taxonomic scope" value="Bacteria"/>
</dbReference>
<dbReference type="HOGENOM" id="CLU_014015_0_0_0"/>
<reference evidence="8 9" key="1">
    <citation type="journal article" date="2010" name="Stand. Genomic Sci.">
        <title>Complete genome sequence of Aminobacterium colombiense type strain (ALA-1).</title>
        <authorList>
            <person name="Chertkov O."/>
            <person name="Sikorski J."/>
            <person name="Brambilla E."/>
            <person name="Lapidus A."/>
            <person name="Copeland A."/>
            <person name="Glavina Del Rio T."/>
            <person name="Nolan M."/>
            <person name="Lucas S."/>
            <person name="Tice H."/>
            <person name="Cheng J.F."/>
            <person name="Han C."/>
            <person name="Detter J.C."/>
            <person name="Bruce D."/>
            <person name="Tapia R."/>
            <person name="Goodwin L."/>
            <person name="Pitluck S."/>
            <person name="Liolios K."/>
            <person name="Ivanova N."/>
            <person name="Mavromatis K."/>
            <person name="Ovchinnikova G."/>
            <person name="Pati A."/>
            <person name="Chen A."/>
            <person name="Palaniappan K."/>
            <person name="Land M."/>
            <person name="Hauser L."/>
            <person name="Chang Y.J."/>
            <person name="Jeffries C.D."/>
            <person name="Spring S."/>
            <person name="Rohde M."/>
            <person name="Goker M."/>
            <person name="Bristow J."/>
            <person name="Eisen J.A."/>
            <person name="Markowitz V."/>
            <person name="Hugenholtz P."/>
            <person name="Kyrpides N.C."/>
            <person name="Klenk H.P."/>
        </authorList>
    </citation>
    <scope>NUCLEOTIDE SEQUENCE [LARGE SCALE GENOMIC DNA]</scope>
    <source>
        <strain evidence="9">DSM 12261 / ALA-1</strain>
    </source>
</reference>
<dbReference type="CDD" id="cd00685">
    <property type="entry name" value="Trans_IPPS_HT"/>
    <property type="match status" value="1"/>
</dbReference>
<accession>D5EEK1</accession>
<evidence type="ECO:0000256" key="5">
    <source>
        <dbReference type="ARBA" id="ARBA00022842"/>
    </source>
</evidence>
<dbReference type="InterPro" id="IPR008949">
    <property type="entry name" value="Isoprenoid_synthase_dom_sf"/>
</dbReference>
<dbReference type="PANTHER" id="PTHR43281:SF1">
    <property type="entry name" value="FARNESYL DIPHOSPHATE SYNTHASE"/>
    <property type="match status" value="1"/>
</dbReference>
<evidence type="ECO:0000313" key="8">
    <source>
        <dbReference type="EMBL" id="ADE56983.1"/>
    </source>
</evidence>
<keyword evidence="9" id="KW-1185">Reference proteome</keyword>
<dbReference type="NCBIfam" id="NF045485">
    <property type="entry name" value="FPPsyn"/>
    <property type="match status" value="1"/>
</dbReference>
<dbReference type="GO" id="GO:0046872">
    <property type="term" value="F:metal ion binding"/>
    <property type="evidence" value="ECO:0007669"/>
    <property type="project" value="UniProtKB-KW"/>
</dbReference>
<evidence type="ECO:0000256" key="7">
    <source>
        <dbReference type="RuleBase" id="RU004466"/>
    </source>
</evidence>
<keyword evidence="5" id="KW-0460">Magnesium</keyword>
<comment type="cofactor">
    <cofactor evidence="1">
        <name>Mg(2+)</name>
        <dbReference type="ChEBI" id="CHEBI:18420"/>
    </cofactor>
</comment>
<dbReference type="EMBL" id="CP001997">
    <property type="protein sequence ID" value="ADE56983.1"/>
    <property type="molecule type" value="Genomic_DNA"/>
</dbReference>
<keyword evidence="4" id="KW-0479">Metal-binding</keyword>
<dbReference type="InterPro" id="IPR053378">
    <property type="entry name" value="Prenyl_diphosphate_synthase"/>
</dbReference>
<dbReference type="PANTHER" id="PTHR43281">
    <property type="entry name" value="FARNESYL DIPHOSPHATE SYNTHASE"/>
    <property type="match status" value="1"/>
</dbReference>
<keyword evidence="6" id="KW-0414">Isoprene biosynthesis</keyword>
<dbReference type="InterPro" id="IPR000092">
    <property type="entry name" value="Polyprenyl_synt"/>
</dbReference>
<dbReference type="RefSeq" id="WP_013048249.1">
    <property type="nucleotide sequence ID" value="NC_014011.1"/>
</dbReference>
<name>D5EEK1_AMICL</name>
<evidence type="ECO:0000313" key="9">
    <source>
        <dbReference type="Proteomes" id="UP000002366"/>
    </source>
</evidence>
<dbReference type="PROSITE" id="PS00444">
    <property type="entry name" value="POLYPRENYL_SYNTHASE_2"/>
    <property type="match status" value="1"/>
</dbReference>
<gene>
    <name evidence="8" type="ordered locus">Amico_0851</name>
</gene>
<dbReference type="Pfam" id="PF00348">
    <property type="entry name" value="polyprenyl_synt"/>
    <property type="match status" value="1"/>
</dbReference>
<dbReference type="Proteomes" id="UP000002366">
    <property type="component" value="Chromosome"/>
</dbReference>
<proteinExistence type="inferred from homology"/>
<evidence type="ECO:0000256" key="2">
    <source>
        <dbReference type="ARBA" id="ARBA00006706"/>
    </source>
</evidence>
<dbReference type="AlphaFoldDB" id="D5EEK1"/>